<dbReference type="GO" id="GO:0035234">
    <property type="term" value="P:ectopic germ cell programmed cell death"/>
    <property type="evidence" value="ECO:0007669"/>
    <property type="project" value="EnsemblMetazoa"/>
</dbReference>
<dbReference type="FunFam" id="1.10.437.10:FF:000009">
    <property type="entry name" value="Uncharacterized protein, isoform A"/>
    <property type="match status" value="1"/>
</dbReference>
<dbReference type="GO" id="GO:0060561">
    <property type="term" value="P:apoptotic process involved in morphogenesis"/>
    <property type="evidence" value="ECO:0007669"/>
    <property type="project" value="EnsemblMetazoa"/>
</dbReference>
<dbReference type="PROSITE" id="PS50062">
    <property type="entry name" value="BCL2_FAMILY"/>
    <property type="match status" value="1"/>
</dbReference>
<keyword evidence="3" id="KW-1133">Transmembrane helix</keyword>
<dbReference type="GO" id="GO:0097136">
    <property type="term" value="C:Bcl-2 family protein complex"/>
    <property type="evidence" value="ECO:0007669"/>
    <property type="project" value="EnsemblMetazoa"/>
</dbReference>
<name>A0A0Q5WCK9_DROER</name>
<evidence type="ECO:0000256" key="2">
    <source>
        <dbReference type="ARBA" id="ARBA00022703"/>
    </source>
</evidence>
<dbReference type="GO" id="GO:0009267">
    <property type="term" value="P:cellular response to starvation"/>
    <property type="evidence" value="ECO:0007669"/>
    <property type="project" value="EnsemblMetazoa"/>
</dbReference>
<dbReference type="AlphaFoldDB" id="A0A0Q5WCK9"/>
<protein>
    <submittedName>
        <fullName evidence="5">Uncharacterized protein, isoform B</fullName>
    </submittedName>
    <submittedName>
        <fullName evidence="6">Uncharacterized protein, isoform C</fullName>
    </submittedName>
</protein>
<comment type="similarity">
    <text evidence="1">Belongs to the Bcl-2 family.</text>
</comment>
<dbReference type="GO" id="GO:0051400">
    <property type="term" value="F:BH domain binding"/>
    <property type="evidence" value="ECO:0007669"/>
    <property type="project" value="TreeGrafter"/>
</dbReference>
<dbReference type="PRINTS" id="PR01862">
    <property type="entry name" value="BCL2FAMILY"/>
</dbReference>
<evidence type="ECO:0000256" key="3">
    <source>
        <dbReference type="SAM" id="Phobius"/>
    </source>
</evidence>
<dbReference type="InterPro" id="IPR026298">
    <property type="entry name" value="Bcl-2_fam"/>
</dbReference>
<dbReference type="GO" id="GO:0097192">
    <property type="term" value="P:extrinsic apoptotic signaling pathway in absence of ligand"/>
    <property type="evidence" value="ECO:0007669"/>
    <property type="project" value="TreeGrafter"/>
</dbReference>
<evidence type="ECO:0000259" key="4">
    <source>
        <dbReference type="SMART" id="SM00337"/>
    </source>
</evidence>
<keyword evidence="3" id="KW-0472">Membrane</keyword>
<keyword evidence="7" id="KW-1185">Reference proteome</keyword>
<reference evidence="6 7" key="1">
    <citation type="journal article" date="2007" name="Nature">
        <title>Evolution of genes and genomes on the Drosophila phylogeny.</title>
        <authorList>
            <consortium name="Drosophila 12 Genomes Consortium"/>
            <person name="Clark A.G."/>
            <person name="Eisen M.B."/>
            <person name="Smith D.R."/>
            <person name="Bergman C.M."/>
            <person name="Oliver B."/>
            <person name="Markow T.A."/>
            <person name="Kaufman T.C."/>
            <person name="Kellis M."/>
            <person name="Gelbart W."/>
            <person name="Iyer V.N."/>
            <person name="Pollard D.A."/>
            <person name="Sackton T.B."/>
            <person name="Larracuente A.M."/>
            <person name="Singh N.D."/>
            <person name="Abad J.P."/>
            <person name="Abt D.N."/>
            <person name="Adryan B."/>
            <person name="Aguade M."/>
            <person name="Akashi H."/>
            <person name="Anderson W.W."/>
            <person name="Aquadro C.F."/>
            <person name="Ardell D.H."/>
            <person name="Arguello R."/>
            <person name="Artieri C.G."/>
            <person name="Barbash D.A."/>
            <person name="Barker D."/>
            <person name="Barsanti P."/>
            <person name="Batterham P."/>
            <person name="Batzoglou S."/>
            <person name="Begun D."/>
            <person name="Bhutkar A."/>
            <person name="Blanco E."/>
            <person name="Bosak S.A."/>
            <person name="Bradley R.K."/>
            <person name="Brand A.D."/>
            <person name="Brent M.R."/>
            <person name="Brooks A.N."/>
            <person name="Brown R.H."/>
            <person name="Butlin R.K."/>
            <person name="Caggese C."/>
            <person name="Calvi B.R."/>
            <person name="Bernardo de Carvalho A."/>
            <person name="Caspi A."/>
            <person name="Castrezana S."/>
            <person name="Celniker S.E."/>
            <person name="Chang J.L."/>
            <person name="Chapple C."/>
            <person name="Chatterji S."/>
            <person name="Chinwalla A."/>
            <person name="Civetta A."/>
            <person name="Clifton S.W."/>
            <person name="Comeron J.M."/>
            <person name="Costello J.C."/>
            <person name="Coyne J.A."/>
            <person name="Daub J."/>
            <person name="David R.G."/>
            <person name="Delcher A.L."/>
            <person name="Delehaunty K."/>
            <person name="Do C.B."/>
            <person name="Ebling H."/>
            <person name="Edwards K."/>
            <person name="Eickbush T."/>
            <person name="Evans J.D."/>
            <person name="Filipski A."/>
            <person name="Findeiss S."/>
            <person name="Freyhult E."/>
            <person name="Fulton L."/>
            <person name="Fulton R."/>
            <person name="Garcia A.C."/>
            <person name="Gardiner A."/>
            <person name="Garfield D.A."/>
            <person name="Garvin B.E."/>
            <person name="Gibson G."/>
            <person name="Gilbert D."/>
            <person name="Gnerre S."/>
            <person name="Godfrey J."/>
            <person name="Good R."/>
            <person name="Gotea V."/>
            <person name="Gravely B."/>
            <person name="Greenberg A.J."/>
            <person name="Griffiths-Jones S."/>
            <person name="Gross S."/>
            <person name="Guigo R."/>
            <person name="Gustafson E.A."/>
            <person name="Haerty W."/>
            <person name="Hahn M.W."/>
            <person name="Halligan D.L."/>
            <person name="Halpern A.L."/>
            <person name="Halter G.M."/>
            <person name="Han M.V."/>
            <person name="Heger A."/>
            <person name="Hillier L."/>
            <person name="Hinrichs A.S."/>
            <person name="Holmes I."/>
            <person name="Hoskins R.A."/>
            <person name="Hubisz M.J."/>
            <person name="Hultmark D."/>
            <person name="Huntley M.A."/>
            <person name="Jaffe D.B."/>
            <person name="Jagadeeshan S."/>
            <person name="Jeck W.R."/>
            <person name="Johnson J."/>
            <person name="Jones C.D."/>
            <person name="Jordan W.C."/>
            <person name="Karpen G.H."/>
            <person name="Kataoka E."/>
            <person name="Keightley P.D."/>
            <person name="Kheradpour P."/>
            <person name="Kirkness E.F."/>
            <person name="Koerich L.B."/>
            <person name="Kristiansen K."/>
            <person name="Kudrna D."/>
            <person name="Kulathinal R.J."/>
            <person name="Kumar S."/>
            <person name="Kwok R."/>
            <person name="Lander E."/>
            <person name="Langley C.H."/>
            <person name="Lapoint R."/>
            <person name="Lazzaro B.P."/>
            <person name="Lee S.J."/>
            <person name="Levesque L."/>
            <person name="Li R."/>
            <person name="Lin C.F."/>
            <person name="Lin M.F."/>
            <person name="Lindblad-Toh K."/>
            <person name="Llopart A."/>
            <person name="Long M."/>
            <person name="Low L."/>
            <person name="Lozovsky E."/>
            <person name="Lu J."/>
            <person name="Luo M."/>
            <person name="Machado C.A."/>
            <person name="Makalowski W."/>
            <person name="Marzo M."/>
            <person name="Matsuda M."/>
            <person name="Matzkin L."/>
            <person name="McAllister B."/>
            <person name="McBride C.S."/>
            <person name="McKernan B."/>
            <person name="McKernan K."/>
            <person name="Mendez-Lago M."/>
            <person name="Minx P."/>
            <person name="Mollenhauer M.U."/>
            <person name="Montooth K."/>
            <person name="Mount S.M."/>
            <person name="Mu X."/>
            <person name="Myers E."/>
            <person name="Negre B."/>
            <person name="Newfeld S."/>
            <person name="Nielsen R."/>
            <person name="Noor M.A."/>
            <person name="O'Grady P."/>
            <person name="Pachter L."/>
            <person name="Papaceit M."/>
            <person name="Parisi M.J."/>
            <person name="Parisi M."/>
            <person name="Parts L."/>
            <person name="Pedersen J.S."/>
            <person name="Pesole G."/>
            <person name="Phillippy A.M."/>
            <person name="Ponting C.P."/>
            <person name="Pop M."/>
            <person name="Porcelli D."/>
            <person name="Powell J.R."/>
            <person name="Prohaska S."/>
            <person name="Pruitt K."/>
            <person name="Puig M."/>
            <person name="Quesneville H."/>
            <person name="Ram K.R."/>
            <person name="Rand D."/>
            <person name="Rasmussen M.D."/>
            <person name="Reed L.K."/>
            <person name="Reenan R."/>
            <person name="Reily A."/>
            <person name="Remington K.A."/>
            <person name="Rieger T.T."/>
            <person name="Ritchie M.G."/>
            <person name="Robin C."/>
            <person name="Rogers Y.H."/>
            <person name="Rohde C."/>
            <person name="Rozas J."/>
            <person name="Rubenfield M.J."/>
            <person name="Ruiz A."/>
            <person name="Russo S."/>
            <person name="Salzberg S.L."/>
            <person name="Sanchez-Gracia A."/>
            <person name="Saranga D.J."/>
            <person name="Sato H."/>
            <person name="Schaeffer S.W."/>
            <person name="Schatz M.C."/>
            <person name="Schlenke T."/>
            <person name="Schwartz R."/>
            <person name="Segarra C."/>
            <person name="Singh R.S."/>
            <person name="Sirot L."/>
            <person name="Sirota M."/>
            <person name="Sisneros N.B."/>
            <person name="Smith C.D."/>
            <person name="Smith T.F."/>
            <person name="Spieth J."/>
            <person name="Stage D.E."/>
            <person name="Stark A."/>
            <person name="Stephan W."/>
            <person name="Strausberg R.L."/>
            <person name="Strempel S."/>
            <person name="Sturgill D."/>
            <person name="Sutton G."/>
            <person name="Sutton G.G."/>
            <person name="Tao W."/>
            <person name="Teichmann S."/>
            <person name="Tobari Y.N."/>
            <person name="Tomimura Y."/>
            <person name="Tsolas J.M."/>
            <person name="Valente V.L."/>
            <person name="Venter E."/>
            <person name="Venter J.C."/>
            <person name="Vicario S."/>
            <person name="Vieira F.G."/>
            <person name="Vilella A.J."/>
            <person name="Villasante A."/>
            <person name="Walenz B."/>
            <person name="Wang J."/>
            <person name="Wasserman M."/>
            <person name="Watts T."/>
            <person name="Wilson D."/>
            <person name="Wilson R.K."/>
            <person name="Wing R.A."/>
            <person name="Wolfner M.F."/>
            <person name="Wong A."/>
            <person name="Wong G.K."/>
            <person name="Wu C.I."/>
            <person name="Wu G."/>
            <person name="Yamamoto D."/>
            <person name="Yang H.P."/>
            <person name="Yang S.P."/>
            <person name="Yorke J.A."/>
            <person name="Yoshida K."/>
            <person name="Zdobnov E."/>
            <person name="Zhang P."/>
            <person name="Zhang Y."/>
            <person name="Zimin A.V."/>
            <person name="Baldwin J."/>
            <person name="Abdouelleil A."/>
            <person name="Abdulkadir J."/>
            <person name="Abebe A."/>
            <person name="Abera B."/>
            <person name="Abreu J."/>
            <person name="Acer S.C."/>
            <person name="Aftuck L."/>
            <person name="Alexander A."/>
            <person name="An P."/>
            <person name="Anderson E."/>
            <person name="Anderson S."/>
            <person name="Arachi H."/>
            <person name="Azer M."/>
            <person name="Bachantsang P."/>
            <person name="Barry A."/>
            <person name="Bayul T."/>
            <person name="Berlin A."/>
            <person name="Bessette D."/>
            <person name="Bloom T."/>
            <person name="Blye J."/>
            <person name="Boguslavskiy L."/>
            <person name="Bonnet C."/>
            <person name="Boukhgalter B."/>
            <person name="Bourzgui I."/>
            <person name="Brown A."/>
            <person name="Cahill P."/>
            <person name="Channer S."/>
            <person name="Cheshatsang Y."/>
            <person name="Chuda L."/>
            <person name="Citroen M."/>
            <person name="Collymore A."/>
            <person name="Cooke P."/>
            <person name="Costello M."/>
            <person name="D'Aco K."/>
            <person name="Daza R."/>
            <person name="De Haan G."/>
            <person name="DeGray S."/>
            <person name="DeMaso C."/>
            <person name="Dhargay N."/>
            <person name="Dooley K."/>
            <person name="Dooley E."/>
            <person name="Doricent M."/>
            <person name="Dorje P."/>
            <person name="Dorjee K."/>
            <person name="Dupes A."/>
            <person name="Elong R."/>
            <person name="Falk J."/>
            <person name="Farina A."/>
            <person name="Faro S."/>
            <person name="Ferguson D."/>
            <person name="Fisher S."/>
            <person name="Foley C.D."/>
            <person name="Franke A."/>
            <person name="Friedrich D."/>
            <person name="Gadbois L."/>
            <person name="Gearin G."/>
            <person name="Gearin C.R."/>
            <person name="Giannoukos G."/>
            <person name="Goode T."/>
            <person name="Graham J."/>
            <person name="Grandbois E."/>
            <person name="Grewal S."/>
            <person name="Gyaltsen K."/>
            <person name="Hafez N."/>
            <person name="Hagos B."/>
            <person name="Hall J."/>
            <person name="Henson C."/>
            <person name="Hollinger A."/>
            <person name="Honan T."/>
            <person name="Huard M.D."/>
            <person name="Hughes L."/>
            <person name="Hurhula B."/>
            <person name="Husby M.E."/>
            <person name="Kamat A."/>
            <person name="Kanga B."/>
            <person name="Kashin S."/>
            <person name="Khazanovich D."/>
            <person name="Kisner P."/>
            <person name="Lance K."/>
            <person name="Lara M."/>
            <person name="Lee W."/>
            <person name="Lennon N."/>
            <person name="Letendre F."/>
            <person name="LeVine R."/>
            <person name="Lipovsky A."/>
            <person name="Liu X."/>
            <person name="Liu J."/>
            <person name="Liu S."/>
            <person name="Lokyitsang T."/>
            <person name="Lokyitsang Y."/>
            <person name="Lubonja R."/>
            <person name="Lui A."/>
            <person name="MacDonald P."/>
            <person name="Magnisalis V."/>
            <person name="Maru K."/>
            <person name="Matthews C."/>
            <person name="McCusker W."/>
            <person name="McDonough S."/>
            <person name="Mehta T."/>
            <person name="Meldrim J."/>
            <person name="Meneus L."/>
            <person name="Mihai O."/>
            <person name="Mihalev A."/>
            <person name="Mihova T."/>
            <person name="Mittelman R."/>
            <person name="Mlenga V."/>
            <person name="Montmayeur A."/>
            <person name="Mulrain L."/>
            <person name="Navidi A."/>
            <person name="Naylor J."/>
            <person name="Negash T."/>
            <person name="Nguyen T."/>
            <person name="Nguyen N."/>
            <person name="Nicol R."/>
            <person name="Norbu C."/>
            <person name="Norbu N."/>
            <person name="Novod N."/>
            <person name="O'Neill B."/>
            <person name="Osman S."/>
            <person name="Markiewicz E."/>
            <person name="Oyono O.L."/>
            <person name="Patti C."/>
            <person name="Phunkhang P."/>
            <person name="Pierre F."/>
            <person name="Priest M."/>
            <person name="Raghuraman S."/>
            <person name="Rege F."/>
            <person name="Reyes R."/>
            <person name="Rise C."/>
            <person name="Rogov P."/>
            <person name="Ross K."/>
            <person name="Ryan E."/>
            <person name="Settipalli S."/>
            <person name="Shea T."/>
            <person name="Sherpa N."/>
            <person name="Shi L."/>
            <person name="Shih D."/>
            <person name="Sparrow T."/>
            <person name="Spaulding J."/>
            <person name="Stalker J."/>
            <person name="Stange-Thomann N."/>
            <person name="Stavropoulos S."/>
            <person name="Stone C."/>
            <person name="Strader C."/>
            <person name="Tesfaye S."/>
            <person name="Thomson T."/>
            <person name="Thoulutsang Y."/>
            <person name="Thoulutsang D."/>
            <person name="Topham K."/>
            <person name="Topping I."/>
            <person name="Tsamla T."/>
            <person name="Vassiliev H."/>
            <person name="Vo A."/>
            <person name="Wangchuk T."/>
            <person name="Wangdi T."/>
            <person name="Weiand M."/>
            <person name="Wilkinson J."/>
            <person name="Wilson A."/>
            <person name="Yadav S."/>
            <person name="Young G."/>
            <person name="Yu Q."/>
            <person name="Zembek L."/>
            <person name="Zhong D."/>
            <person name="Zimmer A."/>
            <person name="Zwirko Z."/>
            <person name="Jaffe D.B."/>
            <person name="Alvarez P."/>
            <person name="Brockman W."/>
            <person name="Butler J."/>
            <person name="Chin C."/>
            <person name="Gnerre S."/>
            <person name="Grabherr M."/>
            <person name="Kleber M."/>
            <person name="Mauceli E."/>
            <person name="MacCallum I."/>
        </authorList>
    </citation>
    <scope>NUCLEOTIDE SEQUENCE [LARGE SCALE GENOMIC DNA]</scope>
    <source>
        <strain evidence="6 7">TSC#14021-0224.01</strain>
    </source>
</reference>
<dbReference type="OrthoDB" id="6021377at2759"/>
<organism evidence="6 7">
    <name type="scientific">Drosophila erecta</name>
    <name type="common">Fruit fly</name>
    <dbReference type="NCBI Taxonomy" id="7220"/>
    <lineage>
        <taxon>Eukaryota</taxon>
        <taxon>Metazoa</taxon>
        <taxon>Ecdysozoa</taxon>
        <taxon>Arthropoda</taxon>
        <taxon>Hexapoda</taxon>
        <taxon>Insecta</taxon>
        <taxon>Pterygota</taxon>
        <taxon>Neoptera</taxon>
        <taxon>Endopterygota</taxon>
        <taxon>Diptera</taxon>
        <taxon>Brachycera</taxon>
        <taxon>Muscomorpha</taxon>
        <taxon>Ephydroidea</taxon>
        <taxon>Drosophilidae</taxon>
        <taxon>Drosophila</taxon>
        <taxon>Sophophora</taxon>
    </lineage>
</organism>
<proteinExistence type="inferred from homology"/>
<dbReference type="CDD" id="cd06845">
    <property type="entry name" value="Bcl-2_like"/>
    <property type="match status" value="1"/>
</dbReference>
<dbReference type="EMBL" id="CH954177">
    <property type="protein sequence ID" value="KQS71019.1"/>
    <property type="molecule type" value="Genomic_DNA"/>
</dbReference>
<dbReference type="GO" id="GO:0005741">
    <property type="term" value="C:mitochondrial outer membrane"/>
    <property type="evidence" value="ECO:0007669"/>
    <property type="project" value="TreeGrafter"/>
</dbReference>
<dbReference type="GO" id="GO:0016239">
    <property type="term" value="P:positive regulation of macroautophagy"/>
    <property type="evidence" value="ECO:0007669"/>
    <property type="project" value="EnsemblMetazoa"/>
</dbReference>
<dbReference type="GO" id="GO:0010212">
    <property type="term" value="P:response to ionizing radiation"/>
    <property type="evidence" value="ECO:0007669"/>
    <property type="project" value="EnsemblMetazoa"/>
</dbReference>
<keyword evidence="2" id="KW-0053">Apoptosis</keyword>
<dbReference type="InterPro" id="IPR046371">
    <property type="entry name" value="Bcl-2_BH1-3"/>
</dbReference>
<dbReference type="GO" id="GO:0070050">
    <property type="term" value="P:neuron cellular homeostasis"/>
    <property type="evidence" value="ECO:0007669"/>
    <property type="project" value="EnsemblMetazoa"/>
</dbReference>
<reference evidence="6 7" key="2">
    <citation type="journal article" date="2008" name="Bioinformatics">
        <title>Assembly reconciliation.</title>
        <authorList>
            <person name="Zimin A.V."/>
            <person name="Smith D.R."/>
            <person name="Sutton G."/>
            <person name="Yorke J.A."/>
        </authorList>
    </citation>
    <scope>NUCLEOTIDE SEQUENCE [LARGE SCALE GENOMIC DNA]</scope>
    <source>
        <strain evidence="6 7">TSC#14021-0224.01</strain>
    </source>
</reference>
<evidence type="ECO:0000313" key="6">
    <source>
        <dbReference type="EMBL" id="KQS71020.1"/>
    </source>
</evidence>
<dbReference type="SMART" id="SM00337">
    <property type="entry name" value="BCL"/>
    <property type="match status" value="1"/>
</dbReference>
<sequence>MGEELERMHPRVYTNISRQLSRAPFGELEDSDMAPMLLNLVAKDLFRSSITWGKIISIFAVCGGFAIDCVRQGHFDYLQCLIDGLAEIIEDDLVYWLIDNGGWLGLSQHIRPRVGEFTFLGWLTLFVTISAGAYMVSNVCRRIGGQLYSLLF</sequence>
<evidence type="ECO:0000256" key="1">
    <source>
        <dbReference type="ARBA" id="ARBA00009458"/>
    </source>
</evidence>
<dbReference type="GO" id="GO:0001836">
    <property type="term" value="P:release of cytochrome c from mitochondria"/>
    <property type="evidence" value="ECO:0007669"/>
    <property type="project" value="TreeGrafter"/>
</dbReference>
<dbReference type="Gene3D" id="1.10.437.10">
    <property type="entry name" value="Blc2-like"/>
    <property type="match status" value="1"/>
</dbReference>
<dbReference type="EMBL" id="CH954177">
    <property type="protein sequence ID" value="KQS71020.1"/>
    <property type="molecule type" value="Genomic_DNA"/>
</dbReference>
<evidence type="ECO:0000313" key="7">
    <source>
        <dbReference type="Proteomes" id="UP000008711"/>
    </source>
</evidence>
<dbReference type="Proteomes" id="UP000008711">
    <property type="component" value="Unassembled WGS sequence"/>
</dbReference>
<dbReference type="Pfam" id="PF00452">
    <property type="entry name" value="Bcl-2"/>
    <property type="match status" value="1"/>
</dbReference>
<feature type="domain" description="Bcl-2 Bcl-2 homology region 1-3" evidence="4">
    <location>
        <begin position="1"/>
        <end position="103"/>
    </location>
</feature>
<dbReference type="GO" id="GO:0043524">
    <property type="term" value="P:negative regulation of neuron apoptotic process"/>
    <property type="evidence" value="ECO:0007669"/>
    <property type="project" value="EnsemblMetazoa"/>
</dbReference>
<dbReference type="GO" id="GO:0008630">
    <property type="term" value="P:intrinsic apoptotic signaling pathway in response to DNA damage"/>
    <property type="evidence" value="ECO:0007669"/>
    <property type="project" value="EnsemblMetazoa"/>
</dbReference>
<keyword evidence="3" id="KW-0812">Transmembrane</keyword>
<dbReference type="GO" id="GO:0062100">
    <property type="term" value="P:positive regulation of programmed necrotic cell death"/>
    <property type="evidence" value="ECO:0007669"/>
    <property type="project" value="EnsemblMetazoa"/>
</dbReference>
<reference evidence="6" key="3">
    <citation type="submission" date="2015-11" db="EMBL/GenBank/DDBJ databases">
        <authorList>
            <consortium name="FlyBase"/>
        </authorList>
    </citation>
    <scope>NUCLEOTIDE SEQUENCE</scope>
    <source>
        <strain evidence="6">TSC#14021-0224.01</strain>
    </source>
</reference>
<dbReference type="InterPro" id="IPR036834">
    <property type="entry name" value="Bcl-2-like_sf"/>
</dbReference>
<feature type="transmembrane region" description="Helical" evidence="3">
    <location>
        <begin position="117"/>
        <end position="136"/>
    </location>
</feature>
<dbReference type="SUPFAM" id="SSF56854">
    <property type="entry name" value="Bcl-2 inhibitors of programmed cell death"/>
    <property type="match status" value="1"/>
</dbReference>
<dbReference type="PANTHER" id="PTHR11256">
    <property type="entry name" value="BCL-2 RELATED"/>
    <property type="match status" value="1"/>
</dbReference>
<accession>A0A0Q5WCK9</accession>
<gene>
    <name evidence="6" type="primary">Dere\GG23208</name>
    <name evidence="6" type="ORF">Dere_GG23208</name>
</gene>
<dbReference type="PANTHER" id="PTHR11256:SF63">
    <property type="entry name" value="BG1"/>
    <property type="match status" value="1"/>
</dbReference>
<evidence type="ECO:0000313" key="5">
    <source>
        <dbReference type="EMBL" id="KQS71019.1"/>
    </source>
</evidence>
<dbReference type="InterPro" id="IPR002475">
    <property type="entry name" value="Bcl2-like"/>
</dbReference>